<evidence type="ECO:0000256" key="7">
    <source>
        <dbReference type="SAM" id="MobiDB-lite"/>
    </source>
</evidence>
<keyword evidence="6" id="KW-0521">NADP</keyword>
<dbReference type="PROSITE" id="PS51996">
    <property type="entry name" value="TR_MART"/>
    <property type="match status" value="1"/>
</dbReference>
<feature type="domain" description="WH1" evidence="8">
    <location>
        <begin position="378"/>
        <end position="485"/>
    </location>
</feature>
<evidence type="ECO:0000256" key="4">
    <source>
        <dbReference type="ARBA" id="ARBA00022695"/>
    </source>
</evidence>
<dbReference type="EMBL" id="CAJNOM010000011">
    <property type="protein sequence ID" value="CAF0783992.1"/>
    <property type="molecule type" value="Genomic_DNA"/>
</dbReference>
<evidence type="ECO:0000256" key="2">
    <source>
        <dbReference type="ARBA" id="ARBA00022676"/>
    </source>
</evidence>
<dbReference type="InterPro" id="IPR000697">
    <property type="entry name" value="WH1/EVH1_dom"/>
</dbReference>
<feature type="compositionally biased region" description="Basic residues" evidence="7">
    <location>
        <begin position="355"/>
        <end position="364"/>
    </location>
</feature>
<dbReference type="EMBL" id="CAJNOM010000012">
    <property type="protein sequence ID" value="CAF0788084.1"/>
    <property type="molecule type" value="Genomic_DNA"/>
</dbReference>
<dbReference type="Gene3D" id="3.90.176.10">
    <property type="entry name" value="Toxin ADP-ribosyltransferase, Chain A, domain 1"/>
    <property type="match status" value="1"/>
</dbReference>
<comment type="caution">
    <text evidence="11">The sequence shown here is derived from an EMBL/GenBank/DDBJ whole genome shotgun (WGS) entry which is preliminary data.</text>
</comment>
<reference evidence="11" key="1">
    <citation type="submission" date="2021-02" db="EMBL/GenBank/DDBJ databases">
        <authorList>
            <person name="Nowell W R."/>
        </authorList>
    </citation>
    <scope>NUCLEOTIDE SEQUENCE</scope>
</reference>
<feature type="compositionally biased region" description="Polar residues" evidence="7">
    <location>
        <begin position="267"/>
        <end position="295"/>
    </location>
</feature>
<dbReference type="CDD" id="cd01205">
    <property type="entry name" value="EVH1_WASP-like"/>
    <property type="match status" value="1"/>
</dbReference>
<dbReference type="GO" id="GO:0106274">
    <property type="term" value="F:NAD+-protein-arginine ADP-ribosyltransferase activity"/>
    <property type="evidence" value="ECO:0007669"/>
    <property type="project" value="UniProtKB-EC"/>
</dbReference>
<dbReference type="SMART" id="SM00461">
    <property type="entry name" value="WH1"/>
    <property type="match status" value="1"/>
</dbReference>
<gene>
    <name evidence="11" type="ORF">BJG266_LOCUS12700</name>
    <name evidence="9" type="ORF">QVE165_LOCUS3324</name>
    <name evidence="10" type="ORF">QVE165_LOCUS3546</name>
</gene>
<comment type="similarity">
    <text evidence="1 6">Belongs to the Arg-specific ADP-ribosyltransferase family.</text>
</comment>
<keyword evidence="3 6" id="KW-0808">Transferase</keyword>
<feature type="region of interest" description="Disordered" evidence="7">
    <location>
        <begin position="476"/>
        <end position="501"/>
    </location>
</feature>
<evidence type="ECO:0000313" key="11">
    <source>
        <dbReference type="EMBL" id="CAF0941963.1"/>
    </source>
</evidence>
<dbReference type="EC" id="2.4.2.31" evidence="6"/>
<evidence type="ECO:0000313" key="13">
    <source>
        <dbReference type="Proteomes" id="UP000663877"/>
    </source>
</evidence>
<organism evidence="11 13">
    <name type="scientific">Adineta steineri</name>
    <dbReference type="NCBI Taxonomy" id="433720"/>
    <lineage>
        <taxon>Eukaryota</taxon>
        <taxon>Metazoa</taxon>
        <taxon>Spiralia</taxon>
        <taxon>Gnathifera</taxon>
        <taxon>Rotifera</taxon>
        <taxon>Eurotatoria</taxon>
        <taxon>Bdelloidea</taxon>
        <taxon>Adinetida</taxon>
        <taxon>Adinetidae</taxon>
        <taxon>Adineta</taxon>
    </lineage>
</organism>
<evidence type="ECO:0000313" key="12">
    <source>
        <dbReference type="Proteomes" id="UP000663832"/>
    </source>
</evidence>
<proteinExistence type="inferred from homology"/>
<dbReference type="Gene3D" id="2.30.29.30">
    <property type="entry name" value="Pleckstrin-homology domain (PH domain)/Phosphotyrosine-binding domain (PTB)"/>
    <property type="match status" value="1"/>
</dbReference>
<evidence type="ECO:0000259" key="8">
    <source>
        <dbReference type="PROSITE" id="PS50229"/>
    </source>
</evidence>
<name>A0A814CB85_9BILA</name>
<dbReference type="OrthoDB" id="8963340at2759"/>
<dbReference type="Pfam" id="PF00568">
    <property type="entry name" value="WH1"/>
    <property type="match status" value="1"/>
</dbReference>
<feature type="region of interest" description="Disordered" evidence="7">
    <location>
        <begin position="267"/>
        <end position="366"/>
    </location>
</feature>
<dbReference type="Proteomes" id="UP000663877">
    <property type="component" value="Unassembled WGS sequence"/>
</dbReference>
<dbReference type="InterPro" id="IPR033927">
    <property type="entry name" value="WASPfam_EVH1"/>
</dbReference>
<dbReference type="GO" id="GO:0016779">
    <property type="term" value="F:nucleotidyltransferase activity"/>
    <property type="evidence" value="ECO:0007669"/>
    <property type="project" value="UniProtKB-KW"/>
</dbReference>
<protein>
    <recommendedName>
        <fullName evidence="6">NAD(P)(+)--arginine ADP-ribosyltransferase</fullName>
        <ecNumber evidence="6">2.4.2.31</ecNumber>
    </recommendedName>
    <alternativeName>
        <fullName evidence="6">Mono(ADP-ribosyl)transferase</fullName>
    </alternativeName>
</protein>
<accession>A0A814CB85</accession>
<evidence type="ECO:0000256" key="1">
    <source>
        <dbReference type="ARBA" id="ARBA00009558"/>
    </source>
</evidence>
<sequence>MATAEAEGEAVAQRIIRITDIAEEPLGFLVPISGYGKMPLVSLEDAVQPLVSILPEVQSHAYVAKQRCKTPADELTQDESASIMLYTMGWEPLDECLYVALNQTLRSPERQQKLKPWYLYLRLFLNALFRLPLLHKIAYRGVKLDMKKKYIQGETVVWWGFSSCTVVLDVLQSKLFLGKTGPRTIFNIECESARDIRKHSYYPTEDEVLLLAGTQFTVTGCLDQGSLHIIHLKETQAPHPLLQPVSVVAPQSNNLSIAVDNSNEIHSKTSLTSSKKGNSNSNIQSNEGPNINGSKKSTRQRHSFDPIHADTSWLNPQYHENIESGGTSKLSKGQDNNASHHPQSITMNNDEGGTRKQRPTHHPSKNLESHELQCLFEILGNNRVTLATAVVQIFHGYNGTWRKQACGVLCFVKDYDNRNYHFRLYDLKSKQAIYEEVVPVILRLEKATDVFYTFDGSYCKIGINFVDHDEAQTFSHDFDSKQGHRQKKKKTNATTKVTPPNIQPLVSSPGLDVDHIYTPTFYPTFNTPQKSRHRKKSKFFNT</sequence>
<evidence type="ECO:0000313" key="9">
    <source>
        <dbReference type="EMBL" id="CAF0783992.1"/>
    </source>
</evidence>
<dbReference type="EMBL" id="CAJNOI010000049">
    <property type="protein sequence ID" value="CAF0941963.1"/>
    <property type="molecule type" value="Genomic_DNA"/>
</dbReference>
<dbReference type="PROSITE" id="PS50229">
    <property type="entry name" value="WH1"/>
    <property type="match status" value="1"/>
</dbReference>
<dbReference type="InterPro" id="IPR011993">
    <property type="entry name" value="PH-like_dom_sf"/>
</dbReference>
<keyword evidence="12" id="KW-1185">Reference proteome</keyword>
<evidence type="ECO:0000313" key="10">
    <source>
        <dbReference type="EMBL" id="CAF0788084.1"/>
    </source>
</evidence>
<feature type="compositionally biased region" description="Polar residues" evidence="7">
    <location>
        <begin position="324"/>
        <end position="351"/>
    </location>
</feature>
<evidence type="ECO:0000256" key="6">
    <source>
        <dbReference type="RuleBase" id="RU361228"/>
    </source>
</evidence>
<comment type="catalytic activity">
    <reaction evidence="5 6">
        <text>L-arginyl-[protein] + NAD(+) = N(omega)-(ADP-D-ribosyl)-L-arginyl-[protein] + nicotinamide + H(+)</text>
        <dbReference type="Rhea" id="RHEA:19149"/>
        <dbReference type="Rhea" id="RHEA-COMP:10532"/>
        <dbReference type="Rhea" id="RHEA-COMP:15087"/>
        <dbReference type="ChEBI" id="CHEBI:15378"/>
        <dbReference type="ChEBI" id="CHEBI:17154"/>
        <dbReference type="ChEBI" id="CHEBI:29965"/>
        <dbReference type="ChEBI" id="CHEBI:57540"/>
        <dbReference type="ChEBI" id="CHEBI:142554"/>
        <dbReference type="EC" id="2.4.2.31"/>
    </reaction>
</comment>
<dbReference type="InterPro" id="IPR000768">
    <property type="entry name" value="ART"/>
</dbReference>
<dbReference type="Pfam" id="PF01129">
    <property type="entry name" value="ART"/>
    <property type="match status" value="1"/>
</dbReference>
<keyword evidence="2 6" id="KW-0328">Glycosyltransferase</keyword>
<dbReference type="SUPFAM" id="SSF56399">
    <property type="entry name" value="ADP-ribosylation"/>
    <property type="match status" value="1"/>
</dbReference>
<dbReference type="Proteomes" id="UP000663832">
    <property type="component" value="Unassembled WGS sequence"/>
</dbReference>
<evidence type="ECO:0000256" key="5">
    <source>
        <dbReference type="ARBA" id="ARBA00047597"/>
    </source>
</evidence>
<keyword evidence="6" id="KW-0520">NAD</keyword>
<dbReference type="AlphaFoldDB" id="A0A814CB85"/>
<dbReference type="SUPFAM" id="SSF50729">
    <property type="entry name" value="PH domain-like"/>
    <property type="match status" value="1"/>
</dbReference>
<keyword evidence="4" id="KW-0548">Nucleotidyltransferase</keyword>
<evidence type="ECO:0000256" key="3">
    <source>
        <dbReference type="ARBA" id="ARBA00022679"/>
    </source>
</evidence>